<proteinExistence type="predicted"/>
<keyword evidence="1" id="KW-0812">Transmembrane</keyword>
<accession>A0ABZ2M098</accession>
<feature type="transmembrane region" description="Helical" evidence="1">
    <location>
        <begin position="244"/>
        <end position="267"/>
    </location>
</feature>
<keyword evidence="1" id="KW-1133">Transmembrane helix</keyword>
<feature type="transmembrane region" description="Helical" evidence="1">
    <location>
        <begin position="213"/>
        <end position="238"/>
    </location>
</feature>
<protein>
    <submittedName>
        <fullName evidence="2">ABC transporter permease</fullName>
    </submittedName>
</protein>
<dbReference type="EMBL" id="CP089984">
    <property type="protein sequence ID" value="WXB15985.1"/>
    <property type="molecule type" value="Genomic_DNA"/>
</dbReference>
<gene>
    <name evidence="2" type="ORF">LZC94_01655</name>
</gene>
<evidence type="ECO:0000313" key="3">
    <source>
        <dbReference type="Proteomes" id="UP001370348"/>
    </source>
</evidence>
<dbReference type="Pfam" id="PF12679">
    <property type="entry name" value="ABC2_membrane_2"/>
    <property type="match status" value="1"/>
</dbReference>
<evidence type="ECO:0000313" key="2">
    <source>
        <dbReference type="EMBL" id="WXB15985.1"/>
    </source>
</evidence>
<dbReference type="Proteomes" id="UP001370348">
    <property type="component" value="Chromosome"/>
</dbReference>
<feature type="transmembrane region" description="Helical" evidence="1">
    <location>
        <begin position="173"/>
        <end position="201"/>
    </location>
</feature>
<feature type="transmembrane region" description="Helical" evidence="1">
    <location>
        <begin position="132"/>
        <end position="153"/>
    </location>
</feature>
<feature type="transmembrane region" description="Helical" evidence="1">
    <location>
        <begin position="436"/>
        <end position="457"/>
    </location>
</feature>
<dbReference type="InterPro" id="IPR021913">
    <property type="entry name" value="DUF3526"/>
</dbReference>
<organism evidence="2 3">
    <name type="scientific">Pendulispora albinea</name>
    <dbReference type="NCBI Taxonomy" id="2741071"/>
    <lineage>
        <taxon>Bacteria</taxon>
        <taxon>Pseudomonadati</taxon>
        <taxon>Myxococcota</taxon>
        <taxon>Myxococcia</taxon>
        <taxon>Myxococcales</taxon>
        <taxon>Sorangiineae</taxon>
        <taxon>Pendulisporaceae</taxon>
        <taxon>Pendulispora</taxon>
    </lineage>
</organism>
<feature type="transmembrane region" description="Helical" evidence="1">
    <location>
        <begin position="23"/>
        <end position="43"/>
    </location>
</feature>
<sequence>MSTLRVPWIAWHELRASYRDGRVSGAAAIFVLLAGLAVFASAANAREYERVQASAQSQSYEQWLSQGAKNPHSAAHFGVYAFRPLGALSLFDPGVHAFQGTSVYLEAHKANDLRDAPADDAPSLTRLGRSSAAALLQTLLPLIVFVLVAPSIAGERERGTLALLLAQGVSLRAVFWGKAMALGVLFTLVLFCTGAASLAGARVAHIPVSAERAMGLLIGYGLYTFILVGIALTVSAAARTSRSALVSLLAIWSFVFLAGPRIAAYVARIEAPLPLASAEAAALERDLDAEGEDRRDEELLAATFRRYGVRTEEELPIDFRGLSLQTSEEHDQAIYEQHRQALRARFAAQEAWLDGASLGLVGLAMARWSEAVSGTDRRHVDDFVDAAERHRRELVRRMNTYLIDHKPAKDGATSADEALWSQVAPFQYVPPAPKFAFAYAWSSLAVLFVWCLGVLAASEWVLRRHGRLEVAT</sequence>
<dbReference type="Pfam" id="PF12040">
    <property type="entry name" value="DUF3526"/>
    <property type="match status" value="1"/>
</dbReference>
<dbReference type="RefSeq" id="WP_394825615.1">
    <property type="nucleotide sequence ID" value="NZ_CP089984.1"/>
</dbReference>
<dbReference type="PANTHER" id="PTHR43471:SF1">
    <property type="entry name" value="ABC TRANSPORTER PERMEASE PROTEIN NOSY-RELATED"/>
    <property type="match status" value="1"/>
</dbReference>
<evidence type="ECO:0000256" key="1">
    <source>
        <dbReference type="SAM" id="Phobius"/>
    </source>
</evidence>
<keyword evidence="1" id="KW-0472">Membrane</keyword>
<reference evidence="2 3" key="1">
    <citation type="submission" date="2021-12" db="EMBL/GenBank/DDBJ databases">
        <title>Discovery of the Pendulisporaceae a myxobacterial family with distinct sporulation behavior and unique specialized metabolism.</title>
        <authorList>
            <person name="Garcia R."/>
            <person name="Popoff A."/>
            <person name="Bader C.D."/>
            <person name="Loehr J."/>
            <person name="Walesch S."/>
            <person name="Walt C."/>
            <person name="Boldt J."/>
            <person name="Bunk B."/>
            <person name="Haeckl F.J.F.P.J."/>
            <person name="Gunesch A.P."/>
            <person name="Birkelbach J."/>
            <person name="Nuebel U."/>
            <person name="Pietschmann T."/>
            <person name="Bach T."/>
            <person name="Mueller R."/>
        </authorList>
    </citation>
    <scope>NUCLEOTIDE SEQUENCE [LARGE SCALE GENOMIC DNA]</scope>
    <source>
        <strain evidence="2 3">MSr11954</strain>
    </source>
</reference>
<keyword evidence="3" id="KW-1185">Reference proteome</keyword>
<dbReference type="PANTHER" id="PTHR43471">
    <property type="entry name" value="ABC TRANSPORTER PERMEASE"/>
    <property type="match status" value="1"/>
</dbReference>
<name>A0ABZ2M098_9BACT</name>